<reference evidence="1" key="1">
    <citation type="submission" date="2023-07" db="EMBL/GenBank/DDBJ databases">
        <title>Bacterial whole genome sequence for Sphingobium sp. HBC34.</title>
        <authorList>
            <person name="Le V."/>
            <person name="Ko S.-R."/>
            <person name="Ahn C.-Y."/>
            <person name="Oh H.-M."/>
        </authorList>
    </citation>
    <scope>NUCLEOTIDE SEQUENCE</scope>
    <source>
        <strain evidence="1">HBC34</strain>
    </source>
</reference>
<protein>
    <recommendedName>
        <fullName evidence="3">Pectate lyase superfamily protein domain-containing protein</fullName>
    </recommendedName>
</protein>
<accession>A0ABT8ZKA3</accession>
<comment type="caution">
    <text evidence="1">The sequence shown here is derived from an EMBL/GenBank/DDBJ whole genome shotgun (WGS) entry which is preliminary data.</text>
</comment>
<keyword evidence="2" id="KW-1185">Reference proteome</keyword>
<evidence type="ECO:0008006" key="3">
    <source>
        <dbReference type="Google" id="ProtNLM"/>
    </source>
</evidence>
<dbReference type="EMBL" id="JAUQOM010000002">
    <property type="protein sequence ID" value="MDO7834974.1"/>
    <property type="molecule type" value="Genomic_DNA"/>
</dbReference>
<gene>
    <name evidence="1" type="ORF">Q4610_07920</name>
</gene>
<dbReference type="Gene3D" id="2.160.20.10">
    <property type="entry name" value="Single-stranded right-handed beta-helix, Pectin lyase-like"/>
    <property type="match status" value="1"/>
</dbReference>
<dbReference type="InterPro" id="IPR012334">
    <property type="entry name" value="Pectin_lyas_fold"/>
</dbReference>
<dbReference type="RefSeq" id="WP_304535433.1">
    <property type="nucleotide sequence ID" value="NZ_JAUQOM010000002.1"/>
</dbReference>
<dbReference type="SUPFAM" id="SSF51126">
    <property type="entry name" value="Pectin lyase-like"/>
    <property type="match status" value="1"/>
</dbReference>
<proteinExistence type="predicted"/>
<evidence type="ECO:0000313" key="2">
    <source>
        <dbReference type="Proteomes" id="UP001176471"/>
    </source>
</evidence>
<sequence length="560" mass="59259">MAFLDVPGVVVPSLKLGTNANSDEITQNTNNINSALADANNKVVLLPAGVIYCNNTISMPYGVELRGAAFCPLLPDGQGAIVPASPPPTVLVFPTTVSPCITMGNGTANIPGALTNIHISRLQTTIQSPAWTGTGIYVHGGYNIRIENVMVSRQAIGYYFKNTPSNGGVGISAKINGIYSSAITDTHILMDTWPELYISGGRLGQNGGTDLACNSYVRVTGGSGNGAQGPNSLIVNQVQFNQGFSKPKYWLEFSSLINSDSNALEYKFDNCHIEGVGYAFIKSDFATESITQLNITNCTFNEPSIPFFDLSTATTLNDCSIHSCHIFTSNFNLQPNNQINNLSVCNSLLSPMSAPASPPSLVMQLIVPANSTVTFSDTCFGGNVKIGGAGNVSFTNPSFKKGAFVFDTNVPRTGKMFVSNLGYEVIDIIGIAIGTSTNVTYGYRTASWQFSGNKINVDFRISITNKNNLTGPVAVTNLPVPFDLNHGGQAAGGGIVTLVDNVSGLTSPIILSPKKDSGNQATQMGLWMSTATGLTQVTGANLNPSISSPTRIFGHFSYTF</sequence>
<dbReference type="Proteomes" id="UP001176471">
    <property type="component" value="Unassembled WGS sequence"/>
</dbReference>
<evidence type="ECO:0000313" key="1">
    <source>
        <dbReference type="EMBL" id="MDO7834974.1"/>
    </source>
</evidence>
<dbReference type="InterPro" id="IPR011050">
    <property type="entry name" value="Pectin_lyase_fold/virulence"/>
</dbReference>
<organism evidence="1 2">
    <name type="scientific">Sphingobium cyanobacteriorum</name>
    <dbReference type="NCBI Taxonomy" id="3063954"/>
    <lineage>
        <taxon>Bacteria</taxon>
        <taxon>Pseudomonadati</taxon>
        <taxon>Pseudomonadota</taxon>
        <taxon>Alphaproteobacteria</taxon>
        <taxon>Sphingomonadales</taxon>
        <taxon>Sphingomonadaceae</taxon>
        <taxon>Sphingobium</taxon>
    </lineage>
</organism>
<name>A0ABT8ZKA3_9SPHN</name>